<name>A0A0W8CZP4_PHYNI</name>
<evidence type="ECO:0000313" key="1">
    <source>
        <dbReference type="EMBL" id="KUF89633.1"/>
    </source>
</evidence>
<dbReference type="AlphaFoldDB" id="A0A0W8CZP4"/>
<protein>
    <submittedName>
        <fullName evidence="1">Long-chain-fatty-acid--CoA ligase ACSBG2</fullName>
    </submittedName>
</protein>
<comment type="caution">
    <text evidence="1">The sequence shown here is derived from an EMBL/GenBank/DDBJ whole genome shotgun (WGS) entry which is preliminary data.</text>
</comment>
<sequence length="328" mass="36714">MRSGVIPEKVNALLDVEMDPADEIGDLFGDDAPTKKTIHVLVVVPERAVGSASEVSGMDQVIQEVHEIHAQTVLTKRKTYVHSKMGSTEYEELLDAFKIKVVPKNEYRKYVEDNIGEYLRAMKLCVFGVENTTDILRVAVEGSNIELRGRTDLLILSDIVMESADYVHDLPEVRMLIEVKKTVERRSVFQAMSDLIALELMTTDQVFALLTDFNDDWRFFWVAGKENNITVVNRVTITNPGEAFELIRQLLSSNATTDITTSVLQDPVKRQKLSRVLPSISEAGGSGGICESIERYYDIASCLGPDFDMARAVARQVTRSIPTLSYFS</sequence>
<organism evidence="1 2">
    <name type="scientific">Phytophthora nicotianae</name>
    <name type="common">Potato buckeye rot agent</name>
    <name type="synonym">Phytophthora parasitica</name>
    <dbReference type="NCBI Taxonomy" id="4792"/>
    <lineage>
        <taxon>Eukaryota</taxon>
        <taxon>Sar</taxon>
        <taxon>Stramenopiles</taxon>
        <taxon>Oomycota</taxon>
        <taxon>Peronosporomycetes</taxon>
        <taxon>Peronosporales</taxon>
        <taxon>Peronosporaceae</taxon>
        <taxon>Phytophthora</taxon>
    </lineage>
</organism>
<evidence type="ECO:0000313" key="2">
    <source>
        <dbReference type="Proteomes" id="UP000054636"/>
    </source>
</evidence>
<proteinExistence type="predicted"/>
<keyword evidence="1" id="KW-0436">Ligase</keyword>
<accession>A0A0W8CZP4</accession>
<dbReference type="GO" id="GO:0016874">
    <property type="term" value="F:ligase activity"/>
    <property type="evidence" value="ECO:0007669"/>
    <property type="project" value="UniProtKB-KW"/>
</dbReference>
<gene>
    <name evidence="1" type="ORF">AM588_10003572</name>
</gene>
<reference evidence="1 2" key="1">
    <citation type="submission" date="2015-11" db="EMBL/GenBank/DDBJ databases">
        <title>Genomes and virulence difference between two physiological races of Phytophthora nicotianae.</title>
        <authorList>
            <person name="Liu H."/>
            <person name="Ma X."/>
            <person name="Yu H."/>
            <person name="Fang D."/>
            <person name="Li Y."/>
            <person name="Wang X."/>
            <person name="Wang W."/>
            <person name="Dong Y."/>
            <person name="Xiao B."/>
        </authorList>
    </citation>
    <scope>NUCLEOTIDE SEQUENCE [LARGE SCALE GENOMIC DNA]</scope>
    <source>
        <strain evidence="2">race 1</strain>
    </source>
</reference>
<dbReference type="EMBL" id="LNFP01000776">
    <property type="protein sequence ID" value="KUF89633.1"/>
    <property type="molecule type" value="Genomic_DNA"/>
</dbReference>
<dbReference type="Proteomes" id="UP000054636">
    <property type="component" value="Unassembled WGS sequence"/>
</dbReference>